<comment type="caution">
    <text evidence="2">The sequence shown here is derived from an EMBL/GenBank/DDBJ whole genome shotgun (WGS) entry which is preliminary data.</text>
</comment>
<accession>A0ABR7Z1U9</accession>
<evidence type="ECO:0000313" key="3">
    <source>
        <dbReference type="Proteomes" id="UP000805841"/>
    </source>
</evidence>
<dbReference type="EMBL" id="JAAOCA010000012">
    <property type="protein sequence ID" value="MBD1599348.1"/>
    <property type="molecule type" value="Genomic_DNA"/>
</dbReference>
<dbReference type="Proteomes" id="UP000805841">
    <property type="component" value="Unassembled WGS sequence"/>
</dbReference>
<proteinExistence type="predicted"/>
<evidence type="ECO:0000256" key="1">
    <source>
        <dbReference type="SAM" id="SignalP"/>
    </source>
</evidence>
<sequence length="433" mass="44263">MPTRLLLLLQTFILLTAYPVPSQAATIQPLPEGGAPAPLTGGLLQPGWQATAEQALGDIRAVALQMPGGAVPASNLGSDAGLAKAVIEAFLKAPNAAAPGRQANAWVTTLINPLWQANVSSAVAGGGAADRISQAFTLGNAALQLGRSVYGGPPGAAAYAAWWAYRQPGATPAQALRVGLLAGAGLWAAQLGDNGTAVAAPVIQRTSLAAALGGLAVAAAGGDEQALREVFFGVGAAALLQQGSQVYCLSATVQCQPLPATAALYRGGRFAGWAVDRLTPVAAQAGVAFPDAPAHSPAATAAMPRPHGSLSLGQGWTMNWYIPQGIERGLLYPLVVLTRQPGAASSANPAPLPGPVQPRYVCARGGDTRAIWVVPGNSRGGYVCRTLYRVGSTQTVLWNARQNPEACEAKARAQVNRERAKGYRCNVVEGQGG</sequence>
<keyword evidence="1" id="KW-0732">Signal</keyword>
<keyword evidence="3" id="KW-1185">Reference proteome</keyword>
<dbReference type="RefSeq" id="WP_190420585.1">
    <property type="nucleotide sequence ID" value="NZ_JAAOCA010000012.1"/>
</dbReference>
<feature type="chain" id="PRO_5046579153" evidence="1">
    <location>
        <begin position="25"/>
        <end position="433"/>
    </location>
</feature>
<gene>
    <name evidence="2" type="ORF">HAQ05_11615</name>
</gene>
<feature type="signal peptide" evidence="1">
    <location>
        <begin position="1"/>
        <end position="24"/>
    </location>
</feature>
<reference evidence="2 3" key="1">
    <citation type="journal article" date="2020" name="Insects">
        <title>Bacteria Belonging to Pseudomonas typographi sp. nov. from the Bark Beetle Ips typographus Have Genomic Potential to Aid in the Host Ecology.</title>
        <authorList>
            <person name="Peral-Aranega E."/>
            <person name="Saati-Santamaria Z."/>
            <person name="Kolarik M."/>
            <person name="Rivas R."/>
            <person name="Garcia-Fraile P."/>
        </authorList>
    </citation>
    <scope>NUCLEOTIDE SEQUENCE [LARGE SCALE GENOMIC DNA]</scope>
    <source>
        <strain evidence="2 3">CA3A</strain>
    </source>
</reference>
<protein>
    <submittedName>
        <fullName evidence="2">Uncharacterized protein</fullName>
    </submittedName>
</protein>
<evidence type="ECO:0000313" key="2">
    <source>
        <dbReference type="EMBL" id="MBD1599348.1"/>
    </source>
</evidence>
<organism evidence="2 3">
    <name type="scientific">Pseudomonas typographi</name>
    <dbReference type="NCBI Taxonomy" id="2715964"/>
    <lineage>
        <taxon>Bacteria</taxon>
        <taxon>Pseudomonadati</taxon>
        <taxon>Pseudomonadota</taxon>
        <taxon>Gammaproteobacteria</taxon>
        <taxon>Pseudomonadales</taxon>
        <taxon>Pseudomonadaceae</taxon>
        <taxon>Pseudomonas</taxon>
    </lineage>
</organism>
<name>A0ABR7Z1U9_9PSED</name>